<evidence type="ECO:0000313" key="1">
    <source>
        <dbReference type="EMBL" id="KAI3771789.1"/>
    </source>
</evidence>
<name>A0ACB9FKC4_ARCLA</name>
<evidence type="ECO:0000313" key="2">
    <source>
        <dbReference type="Proteomes" id="UP001055879"/>
    </source>
</evidence>
<organism evidence="1 2">
    <name type="scientific">Arctium lappa</name>
    <name type="common">Greater burdock</name>
    <name type="synonym">Lappa major</name>
    <dbReference type="NCBI Taxonomy" id="4217"/>
    <lineage>
        <taxon>Eukaryota</taxon>
        <taxon>Viridiplantae</taxon>
        <taxon>Streptophyta</taxon>
        <taxon>Embryophyta</taxon>
        <taxon>Tracheophyta</taxon>
        <taxon>Spermatophyta</taxon>
        <taxon>Magnoliopsida</taxon>
        <taxon>eudicotyledons</taxon>
        <taxon>Gunneridae</taxon>
        <taxon>Pentapetalae</taxon>
        <taxon>asterids</taxon>
        <taxon>campanulids</taxon>
        <taxon>Asterales</taxon>
        <taxon>Asteraceae</taxon>
        <taxon>Carduoideae</taxon>
        <taxon>Cardueae</taxon>
        <taxon>Arctiinae</taxon>
        <taxon>Arctium</taxon>
    </lineage>
</organism>
<protein>
    <submittedName>
        <fullName evidence="1">Uncharacterized protein</fullName>
    </submittedName>
</protein>
<keyword evidence="2" id="KW-1185">Reference proteome</keyword>
<reference evidence="2" key="1">
    <citation type="journal article" date="2022" name="Mol. Ecol. Resour.">
        <title>The genomes of chicory, endive, great burdock and yacon provide insights into Asteraceae palaeo-polyploidization history and plant inulin production.</title>
        <authorList>
            <person name="Fan W."/>
            <person name="Wang S."/>
            <person name="Wang H."/>
            <person name="Wang A."/>
            <person name="Jiang F."/>
            <person name="Liu H."/>
            <person name="Zhao H."/>
            <person name="Xu D."/>
            <person name="Zhang Y."/>
        </authorList>
    </citation>
    <scope>NUCLEOTIDE SEQUENCE [LARGE SCALE GENOMIC DNA]</scope>
    <source>
        <strain evidence="2">cv. Niubang</strain>
    </source>
</reference>
<sequence length="177" mass="20141">MAIKAIHYIIPLHHISNNKSKPKTFKNFQILFHSDHRKMSPITPEIRASAEILTGHDICKEKTKSLLREYDLPDGLLPAEDIEELGYVKDTGFLWVKQKKDIIHKFEKVGKQVSYATEVTGYLQKCKIKKLTGVKSKEVLIWISLIEIYVDDPSSDKITMKTPAGISKSFPKAAFEA</sequence>
<gene>
    <name evidence="1" type="ORF">L6452_02957</name>
</gene>
<proteinExistence type="predicted"/>
<reference evidence="1 2" key="2">
    <citation type="journal article" date="2022" name="Mol. Ecol. Resour.">
        <title>The genomes of chicory, endive, great burdock and yacon provide insights into Asteraceae paleo-polyploidization history and plant inulin production.</title>
        <authorList>
            <person name="Fan W."/>
            <person name="Wang S."/>
            <person name="Wang H."/>
            <person name="Wang A."/>
            <person name="Jiang F."/>
            <person name="Liu H."/>
            <person name="Zhao H."/>
            <person name="Xu D."/>
            <person name="Zhang Y."/>
        </authorList>
    </citation>
    <scope>NUCLEOTIDE SEQUENCE [LARGE SCALE GENOMIC DNA]</scope>
    <source>
        <strain evidence="2">cv. Niubang</strain>
    </source>
</reference>
<dbReference type="EMBL" id="CM042047">
    <property type="protein sequence ID" value="KAI3771789.1"/>
    <property type="molecule type" value="Genomic_DNA"/>
</dbReference>
<comment type="caution">
    <text evidence="1">The sequence shown here is derived from an EMBL/GenBank/DDBJ whole genome shotgun (WGS) entry which is preliminary data.</text>
</comment>
<accession>A0ACB9FKC4</accession>
<dbReference type="Proteomes" id="UP001055879">
    <property type="component" value="Linkage Group LG01"/>
</dbReference>